<protein>
    <submittedName>
        <fullName evidence="1">Uncharacterized protein</fullName>
    </submittedName>
</protein>
<dbReference type="EMBL" id="MK278860">
    <property type="protein sequence ID" value="AZU98669.1"/>
    <property type="molecule type" value="Genomic_DNA"/>
</dbReference>
<keyword evidence="2" id="KW-1185">Reference proteome</keyword>
<dbReference type="KEGG" id="vg:55811427"/>
<name>A0A3T0IGX0_9CAUD</name>
<evidence type="ECO:0000313" key="1">
    <source>
        <dbReference type="EMBL" id="AZU98669.1"/>
    </source>
</evidence>
<proteinExistence type="predicted"/>
<dbReference type="RefSeq" id="YP_009882131.1">
    <property type="nucleotide sequence ID" value="NC_049445.1"/>
</dbReference>
<organism evidence="1 2">
    <name type="scientific">Acinetobacter phage AbTZA1</name>
    <dbReference type="NCBI Taxonomy" id="2500827"/>
    <lineage>
        <taxon>Viruses</taxon>
        <taxon>Duplodnaviria</taxon>
        <taxon>Heunggongvirae</taxon>
        <taxon>Uroviricota</taxon>
        <taxon>Caudoviricetes</taxon>
        <taxon>Pantevenvirales</taxon>
        <taxon>Straboviridae</taxon>
        <taxon>Twarogvirinae</taxon>
        <taxon>Hadassahvirus</taxon>
        <taxon>Hadassahvirus azbtza1</taxon>
    </lineage>
</organism>
<dbReference type="GeneID" id="55811427"/>
<sequence length="117" mass="13388">MLNIQLPSVEQIVDQFHIDFNITDGNFNYKSSFVTSATPNRLTANGFNDGWELRMLTVYSVFDADIDAIQYVIWGSSVDTSTMDITIDDEPFFDQSFDSLEQALRALNYEVNAYKIH</sequence>
<reference evidence="1 2" key="1">
    <citation type="submission" date="2018-12" db="EMBL/GenBank/DDBJ databases">
        <title>Successful treatment of antibiotic resistant microbial bone infection with bacteriophages.</title>
        <authorList>
            <person name="Nir-Paz R."/>
            <person name="Gelman D."/>
            <person name="Khouri A."/>
            <person name="Sisson B.M."/>
            <person name="Fackler J."/>
            <person name="Oren S.A."/>
            <person name="Khalifa L."/>
            <person name="Rimon A."/>
            <person name="Glazer S.C."/>
            <person name="Moses A.E."/>
            <person name="Yoram W."/>
            <person name="Schooley R.T."/>
            <person name="Hazan R."/>
        </authorList>
    </citation>
    <scope>NUCLEOTIDE SEQUENCE [LARGE SCALE GENOMIC DNA]</scope>
</reference>
<evidence type="ECO:0000313" key="2">
    <source>
        <dbReference type="Proteomes" id="UP000287416"/>
    </source>
</evidence>
<dbReference type="Proteomes" id="UP000287416">
    <property type="component" value="Segment"/>
</dbReference>
<accession>A0A3T0IGX0</accession>